<reference evidence="1 2" key="1">
    <citation type="submission" date="2022-12" db="EMBL/GenBank/DDBJ databases">
        <authorList>
            <person name="Muema E."/>
        </authorList>
    </citation>
    <scope>NUCLEOTIDE SEQUENCE [LARGE SCALE GENOMIC DNA]</scope>
    <source>
        <strain evidence="2">1330</strain>
    </source>
</reference>
<keyword evidence="2" id="KW-1185">Reference proteome</keyword>
<dbReference type="RefSeq" id="WP_337091456.1">
    <property type="nucleotide sequence ID" value="NZ_JAPYKO010000002.1"/>
</dbReference>
<evidence type="ECO:0000313" key="1">
    <source>
        <dbReference type="EMBL" id="MEI9401149.1"/>
    </source>
</evidence>
<accession>A0ABU8K8L0</accession>
<sequence>MDIERKANSIPEFCVAHGISRSTFYNLKKVGKAPRTMHVNGRELISVEAQADWRKACEAEAIVAPTEAA</sequence>
<dbReference type="Proteomes" id="UP001366503">
    <property type="component" value="Unassembled WGS sequence"/>
</dbReference>
<dbReference type="EMBL" id="JAPYKO010000002">
    <property type="protein sequence ID" value="MEI9401149.1"/>
    <property type="molecule type" value="Genomic_DNA"/>
</dbReference>
<organism evidence="1 2">
    <name type="scientific">Mesorhizobium argentiipisi</name>
    <dbReference type="NCBI Taxonomy" id="3015175"/>
    <lineage>
        <taxon>Bacteria</taxon>
        <taxon>Pseudomonadati</taxon>
        <taxon>Pseudomonadota</taxon>
        <taxon>Alphaproteobacteria</taxon>
        <taxon>Hyphomicrobiales</taxon>
        <taxon>Phyllobacteriaceae</taxon>
        <taxon>Mesorhizobium</taxon>
    </lineage>
</organism>
<name>A0ABU8K8L0_9HYPH</name>
<comment type="caution">
    <text evidence="1">The sequence shown here is derived from an EMBL/GenBank/DDBJ whole genome shotgun (WGS) entry which is preliminary data.</text>
</comment>
<gene>
    <name evidence="1" type="ORF">O7A05_02930</name>
</gene>
<protein>
    <submittedName>
        <fullName evidence="1">Transcriptional regulator</fullName>
    </submittedName>
</protein>
<evidence type="ECO:0000313" key="2">
    <source>
        <dbReference type="Proteomes" id="UP001366503"/>
    </source>
</evidence>
<proteinExistence type="predicted"/>